<evidence type="ECO:0000313" key="8">
    <source>
        <dbReference type="Proteomes" id="UP000001208"/>
    </source>
</evidence>
<gene>
    <name evidence="7" type="ordered locus">Ctha_0127</name>
</gene>
<dbReference type="AlphaFoldDB" id="B3QSV5"/>
<keyword evidence="8" id="KW-1185">Reference proteome</keyword>
<sequence>MQDETMLRTDERAEAAFELRKANFPNEIVFHTPGLKQYQTSEYTKHNSREFVAVSLTGTDCALNCKHCGKVLLRGMLNLKKFQGSLFEMCRKLSEDGAKGVLISGGSDRAGSVPLLKFIPDLARVKKELGLTVRVHPGLIDDETCSALREANIDGVMFDVIGDRQTIREVYGLEKEPEDYEAVLARLEKYELPCVPHVVIGHYFGKLKGELNALEMVRRHPPKMLVLVVLMAVAGTEMAEIAPPTIQDIEEIFFAARTMLPETLIGLGCARPIGEVKKQIDRSAIDMGLNSIAYPTEGMVKYAESKGLQARFINACCGVNW</sequence>
<dbReference type="SUPFAM" id="SSF102114">
    <property type="entry name" value="Radical SAM enzymes"/>
    <property type="match status" value="1"/>
</dbReference>
<organism evidence="7 8">
    <name type="scientific">Chloroherpeton thalassium (strain ATCC 35110 / GB-78)</name>
    <dbReference type="NCBI Taxonomy" id="517418"/>
    <lineage>
        <taxon>Bacteria</taxon>
        <taxon>Pseudomonadati</taxon>
        <taxon>Chlorobiota</taxon>
        <taxon>Chlorobiia</taxon>
        <taxon>Chlorobiales</taxon>
        <taxon>Chloroherpetonaceae</taxon>
        <taxon>Chloroherpeton</taxon>
    </lineage>
</organism>
<dbReference type="PANTHER" id="PTHR43288">
    <property type="entry name" value="BIOTIN SYNTHASE-RELATED PROTEIN, RADICAL SAM SUPERFAMILY"/>
    <property type="match status" value="1"/>
</dbReference>
<keyword evidence="2" id="KW-0949">S-adenosyl-L-methionine</keyword>
<accession>B3QSV5</accession>
<dbReference type="eggNOG" id="COG1856">
    <property type="taxonomic scope" value="Bacteria"/>
</dbReference>
<proteinExistence type="predicted"/>
<dbReference type="Proteomes" id="UP000001208">
    <property type="component" value="Chromosome"/>
</dbReference>
<dbReference type="HOGENOM" id="CLU_067819_0_0_10"/>
<dbReference type="RefSeq" id="WP_012498682.1">
    <property type="nucleotide sequence ID" value="NC_011026.1"/>
</dbReference>
<evidence type="ECO:0000256" key="4">
    <source>
        <dbReference type="ARBA" id="ARBA00023004"/>
    </source>
</evidence>
<dbReference type="InterPro" id="IPR007197">
    <property type="entry name" value="rSAM"/>
</dbReference>
<dbReference type="OrthoDB" id="5420460at2"/>
<comment type="cofactor">
    <cofactor evidence="1">
        <name>[4Fe-4S] cluster</name>
        <dbReference type="ChEBI" id="CHEBI:49883"/>
    </cofactor>
</comment>
<dbReference type="GO" id="GO:0046872">
    <property type="term" value="F:metal ion binding"/>
    <property type="evidence" value="ECO:0007669"/>
    <property type="project" value="UniProtKB-KW"/>
</dbReference>
<dbReference type="EMBL" id="CP001100">
    <property type="protein sequence ID" value="ACF12598.1"/>
    <property type="molecule type" value="Genomic_DNA"/>
</dbReference>
<dbReference type="CDD" id="cd01335">
    <property type="entry name" value="Radical_SAM"/>
    <property type="match status" value="1"/>
</dbReference>
<evidence type="ECO:0000256" key="2">
    <source>
        <dbReference type="ARBA" id="ARBA00022691"/>
    </source>
</evidence>
<keyword evidence="4" id="KW-0408">Iron</keyword>
<reference evidence="7 8" key="1">
    <citation type="submission" date="2008-06" db="EMBL/GenBank/DDBJ databases">
        <title>Complete sequence of Chloroherpeton thalassium ATCC 35110.</title>
        <authorList>
            <consortium name="US DOE Joint Genome Institute"/>
            <person name="Lucas S."/>
            <person name="Copeland A."/>
            <person name="Lapidus A."/>
            <person name="Glavina del Rio T."/>
            <person name="Dalin E."/>
            <person name="Tice H."/>
            <person name="Bruce D."/>
            <person name="Goodwin L."/>
            <person name="Pitluck S."/>
            <person name="Schmutz J."/>
            <person name="Larimer F."/>
            <person name="Land M."/>
            <person name="Hauser L."/>
            <person name="Kyrpides N."/>
            <person name="Mikhailova N."/>
            <person name="Liu Z."/>
            <person name="Li T."/>
            <person name="Zhao F."/>
            <person name="Overmann J."/>
            <person name="Bryant D.A."/>
            <person name="Richardson P."/>
        </authorList>
    </citation>
    <scope>NUCLEOTIDE SEQUENCE [LARGE SCALE GENOMIC DNA]</scope>
    <source>
        <strain evidence="8">ATCC 35110 / GB-78</strain>
    </source>
</reference>
<dbReference type="PANTHER" id="PTHR43288:SF2">
    <property type="entry name" value="RADICAL SAM CORE DOMAIN-CONTAINING PROTEIN"/>
    <property type="match status" value="1"/>
</dbReference>
<dbReference type="GO" id="GO:0051536">
    <property type="term" value="F:iron-sulfur cluster binding"/>
    <property type="evidence" value="ECO:0007669"/>
    <property type="project" value="UniProtKB-KW"/>
</dbReference>
<dbReference type="SFLD" id="SFLDS00029">
    <property type="entry name" value="Radical_SAM"/>
    <property type="match status" value="1"/>
</dbReference>
<evidence type="ECO:0000256" key="5">
    <source>
        <dbReference type="ARBA" id="ARBA00023014"/>
    </source>
</evidence>
<evidence type="ECO:0000256" key="1">
    <source>
        <dbReference type="ARBA" id="ARBA00001966"/>
    </source>
</evidence>
<evidence type="ECO:0000256" key="3">
    <source>
        <dbReference type="ARBA" id="ARBA00022723"/>
    </source>
</evidence>
<keyword evidence="3" id="KW-0479">Metal-binding</keyword>
<dbReference type="InterPro" id="IPR006638">
    <property type="entry name" value="Elp3/MiaA/NifB-like_rSAM"/>
</dbReference>
<dbReference type="GO" id="GO:0003824">
    <property type="term" value="F:catalytic activity"/>
    <property type="evidence" value="ECO:0007669"/>
    <property type="project" value="InterPro"/>
</dbReference>
<dbReference type="STRING" id="517418.Ctha_0127"/>
<name>B3QSV5_CHLT3</name>
<dbReference type="InterPro" id="IPR013785">
    <property type="entry name" value="Aldolase_TIM"/>
</dbReference>
<dbReference type="KEGG" id="cts:Ctha_0127"/>
<feature type="domain" description="Elp3/MiaA/NifB-like radical SAM core" evidence="6">
    <location>
        <begin position="51"/>
        <end position="255"/>
    </location>
</feature>
<keyword evidence="5" id="KW-0411">Iron-sulfur</keyword>
<dbReference type="SMART" id="SM00729">
    <property type="entry name" value="Elp3"/>
    <property type="match status" value="1"/>
</dbReference>
<dbReference type="SFLD" id="SFLDG01113">
    <property type="entry name" value="Uncharacterised_Radical_SAM_Su"/>
    <property type="match status" value="1"/>
</dbReference>
<dbReference type="InterPro" id="IPR058240">
    <property type="entry name" value="rSAM_sf"/>
</dbReference>
<evidence type="ECO:0000313" key="7">
    <source>
        <dbReference type="EMBL" id="ACF12598.1"/>
    </source>
</evidence>
<dbReference type="Gene3D" id="3.20.20.70">
    <property type="entry name" value="Aldolase class I"/>
    <property type="match status" value="1"/>
</dbReference>
<protein>
    <submittedName>
        <fullName evidence="7">Radical SAM domain protein</fullName>
    </submittedName>
</protein>
<evidence type="ECO:0000259" key="6">
    <source>
        <dbReference type="SMART" id="SM00729"/>
    </source>
</evidence>